<evidence type="ECO:0000256" key="3">
    <source>
        <dbReference type="ARBA" id="ARBA00023004"/>
    </source>
</evidence>
<keyword evidence="7" id="KW-1185">Reference proteome</keyword>
<dbReference type="PANTHER" id="PTHR42988">
    <property type="entry name" value="PHOSPHOHYDROLASE"/>
    <property type="match status" value="1"/>
</dbReference>
<dbReference type="InterPro" id="IPR029052">
    <property type="entry name" value="Metallo-depent_PP-like"/>
</dbReference>
<proteinExistence type="inferred from homology"/>
<evidence type="ECO:0000313" key="7">
    <source>
        <dbReference type="Proteomes" id="UP000006765"/>
    </source>
</evidence>
<dbReference type="Pfam" id="PF00149">
    <property type="entry name" value="Metallophos"/>
    <property type="match status" value="1"/>
</dbReference>
<dbReference type="SUPFAM" id="SSF56300">
    <property type="entry name" value="Metallo-dependent phosphatases"/>
    <property type="match status" value="1"/>
</dbReference>
<dbReference type="InterPro" id="IPR004843">
    <property type="entry name" value="Calcineurin-like_PHP"/>
</dbReference>
<dbReference type="OrthoDB" id="651281at2"/>
<feature type="domain" description="Calcineurin-like phosphoesterase" evidence="5">
    <location>
        <begin position="2"/>
        <end position="188"/>
    </location>
</feature>
<gene>
    <name evidence="6" type="ORF">OCGS_1310</name>
</gene>
<dbReference type="GO" id="GO:0046872">
    <property type="term" value="F:metal ion binding"/>
    <property type="evidence" value="ECO:0007669"/>
    <property type="project" value="UniProtKB-KW"/>
</dbReference>
<comment type="similarity">
    <text evidence="4">Belongs to the cyclic nucleotide phosphodiesterase class-III family.</text>
</comment>
<reference evidence="6 7" key="1">
    <citation type="journal article" date="2012" name="J. Bacteriol.">
        <title>Draft Genome Sequence of Oceaniovalibus guishaninsula JLT2003T.</title>
        <authorList>
            <person name="Tang K."/>
            <person name="Liu K."/>
            <person name="Jiao N."/>
        </authorList>
    </citation>
    <scope>NUCLEOTIDE SEQUENCE [LARGE SCALE GENOMIC DNA]</scope>
    <source>
        <strain evidence="6 7">JLT2003</strain>
    </source>
</reference>
<evidence type="ECO:0000256" key="1">
    <source>
        <dbReference type="ARBA" id="ARBA00022723"/>
    </source>
</evidence>
<comment type="caution">
    <text evidence="6">The sequence shown here is derived from an EMBL/GenBank/DDBJ whole genome shotgun (WGS) entry which is preliminary data.</text>
</comment>
<keyword evidence="3" id="KW-0408">Iron</keyword>
<evidence type="ECO:0000256" key="4">
    <source>
        <dbReference type="ARBA" id="ARBA00025742"/>
    </source>
</evidence>
<dbReference type="InterPro" id="IPR050884">
    <property type="entry name" value="CNP_phosphodiesterase-III"/>
</dbReference>
<keyword evidence="2" id="KW-0378">Hydrolase</keyword>
<name>K2HD12_9RHOB</name>
<evidence type="ECO:0000256" key="2">
    <source>
        <dbReference type="ARBA" id="ARBA00022801"/>
    </source>
</evidence>
<accession>K2HD12</accession>
<dbReference type="RefSeq" id="WP_007426462.1">
    <property type="nucleotide sequence ID" value="NZ_AMGO01000021.1"/>
</dbReference>
<dbReference type="CDD" id="cd07400">
    <property type="entry name" value="MPP_1"/>
    <property type="match status" value="1"/>
</dbReference>
<organism evidence="6 7">
    <name type="scientific">Oceaniovalibus guishaninsula JLT2003</name>
    <dbReference type="NCBI Taxonomy" id="1231392"/>
    <lineage>
        <taxon>Bacteria</taxon>
        <taxon>Pseudomonadati</taxon>
        <taxon>Pseudomonadota</taxon>
        <taxon>Alphaproteobacteria</taxon>
        <taxon>Rhodobacterales</taxon>
        <taxon>Roseobacteraceae</taxon>
        <taxon>Oceaniovalibus</taxon>
    </lineage>
</organism>
<dbReference type="Gene3D" id="3.60.21.10">
    <property type="match status" value="1"/>
</dbReference>
<evidence type="ECO:0000259" key="5">
    <source>
        <dbReference type="Pfam" id="PF00149"/>
    </source>
</evidence>
<dbReference type="PATRIC" id="fig|1231392.3.peg.1314"/>
<dbReference type="EMBL" id="AMGO01000021">
    <property type="protein sequence ID" value="EKE44472.1"/>
    <property type="molecule type" value="Genomic_DNA"/>
</dbReference>
<protein>
    <submittedName>
        <fullName evidence="6">Putative phospodiesterase</fullName>
    </submittedName>
</protein>
<dbReference type="AlphaFoldDB" id="K2HD12"/>
<sequence length="263" mass="29550">MIRVLHLSDLHFGRDRPELQDPLLARIDALAPDVVAISGDFTQRARIGQFERASAFVDRIAQPVISVPGNHDTPLDNIWIRMLRPWARYRDAIDSELEPVMETPAAVLAGVNTVNRFSWQRGRMSRRTVTRVCDAFADAGDRVRIVVLHHPLEHGQDVDKRLMRGAEPALAALQECGADMVLSGHLHHTITAPFGLAQGLLFVQAGTGLSSRHRGDRNTFNLIEADRRRIAVQTWQDDEGDDFRPFLDAAFTRQDGVWRRADA</sequence>
<dbReference type="PANTHER" id="PTHR42988:SF2">
    <property type="entry name" value="CYCLIC NUCLEOTIDE PHOSPHODIESTERASE CBUA0032-RELATED"/>
    <property type="match status" value="1"/>
</dbReference>
<dbReference type="STRING" id="1231392.OCGS_1310"/>
<evidence type="ECO:0000313" key="6">
    <source>
        <dbReference type="EMBL" id="EKE44472.1"/>
    </source>
</evidence>
<keyword evidence="1" id="KW-0479">Metal-binding</keyword>
<dbReference type="GO" id="GO:0016787">
    <property type="term" value="F:hydrolase activity"/>
    <property type="evidence" value="ECO:0007669"/>
    <property type="project" value="UniProtKB-KW"/>
</dbReference>
<dbReference type="Proteomes" id="UP000006765">
    <property type="component" value="Unassembled WGS sequence"/>
</dbReference>
<dbReference type="eggNOG" id="COG1409">
    <property type="taxonomic scope" value="Bacteria"/>
</dbReference>